<evidence type="ECO:0000313" key="1">
    <source>
        <dbReference type="EMBL" id="UYV30441.1"/>
    </source>
</evidence>
<sequence>MLNKFFSSKSDSEQPTIDFGICRYDTIRKRSLYDSLFCKKSKTWKLPIRLFDRGLFIIGDSWGNSGRVTFTNAYAKTLLDYGARIIYITESLSGLNSDSKGNEILENMHEQIGFKNLQHDEVLISELSGEFDPKTFDKGVKLSIIKTNPGWKYKDDMAKGLYNTKLISLLNKIAESGIASHDTPLNKREVVVILEESQPLNESTRDELEKAMCWLKGKGFGLVVSTDDTRRYRGIVNSFGHYALFRMDDPYEEMCSHNFLRRDNSHSCSGLNQYVTRIDSRDIKSLRKHDCFFVSRLKDNTDVNMFFVMLDSDKLS</sequence>
<accession>A0AA46URV2</accession>
<dbReference type="AlphaFoldDB" id="A0AA46URV2"/>
<reference evidence="1" key="1">
    <citation type="submission" date="2022-05" db="EMBL/GenBank/DDBJ databases">
        <title>Megaplasmid of Vibrio parahaemolyticus.</title>
        <authorList>
            <person name="Strauch E."/>
            <person name="Borowiak M."/>
        </authorList>
    </citation>
    <scope>NUCLEOTIDE SEQUENCE</scope>
    <source>
        <strain evidence="1">16-VB00198</strain>
        <plasmid evidence="1">pVP-16-VB00198-1</plasmid>
    </source>
</reference>
<name>A0AA46URV2_VIBPH</name>
<keyword evidence="1" id="KW-0614">Plasmid</keyword>
<dbReference type="EMBL" id="CP097357">
    <property type="protein sequence ID" value="UYV30441.1"/>
    <property type="molecule type" value="Genomic_DNA"/>
</dbReference>
<gene>
    <name evidence="1" type="ORF">M5598_25880</name>
</gene>
<geneLocation type="plasmid" evidence="1 2">
    <name>pVP-16-VB00198-1</name>
</geneLocation>
<dbReference type="Proteomes" id="UP001163036">
    <property type="component" value="Plasmid pVP-16-VB00198-1"/>
</dbReference>
<dbReference type="RefSeq" id="WP_258636832.1">
    <property type="nucleotide sequence ID" value="NZ_CP062152.1"/>
</dbReference>
<protein>
    <submittedName>
        <fullName evidence="1">Uncharacterized protein</fullName>
    </submittedName>
</protein>
<proteinExistence type="predicted"/>
<organism evidence="1 2">
    <name type="scientific">Vibrio parahaemolyticus</name>
    <dbReference type="NCBI Taxonomy" id="670"/>
    <lineage>
        <taxon>Bacteria</taxon>
        <taxon>Pseudomonadati</taxon>
        <taxon>Pseudomonadota</taxon>
        <taxon>Gammaproteobacteria</taxon>
        <taxon>Vibrionales</taxon>
        <taxon>Vibrionaceae</taxon>
        <taxon>Vibrio</taxon>
    </lineage>
</organism>
<evidence type="ECO:0000313" key="2">
    <source>
        <dbReference type="Proteomes" id="UP001163036"/>
    </source>
</evidence>